<feature type="compositionally biased region" description="Basic and acidic residues" evidence="2">
    <location>
        <begin position="304"/>
        <end position="317"/>
    </location>
</feature>
<proteinExistence type="inferred from homology"/>
<dbReference type="CDD" id="cd05793">
    <property type="entry name" value="S1_IF1A"/>
    <property type="match status" value="1"/>
</dbReference>
<evidence type="ECO:0000259" key="3">
    <source>
        <dbReference type="PROSITE" id="PS50832"/>
    </source>
</evidence>
<dbReference type="Proteomes" id="UP000025227">
    <property type="component" value="Unplaced"/>
</dbReference>
<dbReference type="PANTHER" id="PTHR21668">
    <property type="entry name" value="EIF-1A"/>
    <property type="match status" value="1"/>
</dbReference>
<dbReference type="InterPro" id="IPR006196">
    <property type="entry name" value="RNA-binding_domain_S1_IF1"/>
</dbReference>
<name>A0A7I4YH24_HAECO</name>
<feature type="region of interest" description="Disordered" evidence="2">
    <location>
        <begin position="1"/>
        <end position="23"/>
    </location>
</feature>
<dbReference type="PROSITE" id="PS50832">
    <property type="entry name" value="S1_IF1_TYPE"/>
    <property type="match status" value="2"/>
</dbReference>
<dbReference type="Gene3D" id="2.40.50.140">
    <property type="entry name" value="Nucleic acid-binding proteins"/>
    <property type="match status" value="3"/>
</dbReference>
<dbReference type="SUPFAM" id="SSF50249">
    <property type="entry name" value="Nucleic acid-binding proteins"/>
    <property type="match status" value="3"/>
</dbReference>
<dbReference type="OrthoDB" id="274995at2759"/>
<protein>
    <submittedName>
        <fullName evidence="5 6">S1-like domain-containing protein</fullName>
    </submittedName>
</protein>
<feature type="domain" description="S1-like" evidence="3">
    <location>
        <begin position="23"/>
        <end position="97"/>
    </location>
</feature>
<feature type="domain" description="S1-like" evidence="3">
    <location>
        <begin position="207"/>
        <end position="271"/>
    </location>
</feature>
<accession>A0A7I4YH24</accession>
<evidence type="ECO:0000313" key="6">
    <source>
        <dbReference type="WBParaSite" id="HCON_00092470-00002"/>
    </source>
</evidence>
<dbReference type="GO" id="GO:0003743">
    <property type="term" value="F:translation initiation factor activity"/>
    <property type="evidence" value="ECO:0007669"/>
    <property type="project" value="UniProtKB-UniRule"/>
</dbReference>
<dbReference type="InterPro" id="IPR001253">
    <property type="entry name" value="TIF_eIF-1A"/>
</dbReference>
<organism evidence="4 6">
    <name type="scientific">Haemonchus contortus</name>
    <name type="common">Barber pole worm</name>
    <dbReference type="NCBI Taxonomy" id="6289"/>
    <lineage>
        <taxon>Eukaryota</taxon>
        <taxon>Metazoa</taxon>
        <taxon>Ecdysozoa</taxon>
        <taxon>Nematoda</taxon>
        <taxon>Chromadorea</taxon>
        <taxon>Rhabditida</taxon>
        <taxon>Rhabditina</taxon>
        <taxon>Rhabditomorpha</taxon>
        <taxon>Strongyloidea</taxon>
        <taxon>Trichostrongylidae</taxon>
        <taxon>Haemonchus</taxon>
    </lineage>
</organism>
<evidence type="ECO:0000313" key="5">
    <source>
        <dbReference type="WBParaSite" id="HCON_00092470-00001"/>
    </source>
</evidence>
<reference evidence="5 6" key="1">
    <citation type="submission" date="2020-12" db="UniProtKB">
        <authorList>
            <consortium name="WormBaseParasite"/>
        </authorList>
    </citation>
    <scope>IDENTIFICATION</scope>
    <source>
        <strain evidence="5 6">MHco3</strain>
    </source>
</reference>
<sequence length="465" mass="53075">MSTELGGRKRRKKKNRKNRHHLRKRKFCPKKDGQEYGQVLRILGYLRVLVFCSDNKERVCHIRGRLRSKEYIRTGDFVLVELRDYQNYEGDVILKYTPTEIRLLKKRNKLPVPPETDDRPLHLYGQIANRLGKRRVLAFCIDGKQRVCCVLNKERMERGDIILAECRDHLGGESNVIYKCAPDEAQRLKDVNELPGYIKVNNGALLEYGRVTQVLRNCRVLVQCFDGEQRICRIRRKRKRAVIPRIRPGHIVLVKLRDREDCEGIVLLKYKPDEAQQLVENLGKLGIKAGNSEERQTSSNMTSDDNKEEMKGEKGGGEEAGVGAGNEPKTQSENSEEEQIGNVMPFGGNSESEEKSGETAAVGSGSAKKKQSTTSVDSSMEDKCLLEKKSAMNILLECDEEKAEASTPESSTATTSKKISSLNEDIMEYLLENQVLKHELLLKKCRLVDLQIEYFTRQLRRGFQE</sequence>
<keyword evidence="1" id="KW-0648">Protein biosynthesis</keyword>
<evidence type="ECO:0000313" key="4">
    <source>
        <dbReference type="Proteomes" id="UP000025227"/>
    </source>
</evidence>
<dbReference type="InterPro" id="IPR012340">
    <property type="entry name" value="NA-bd_OB-fold"/>
</dbReference>
<dbReference type="HAMAP" id="MF_00216">
    <property type="entry name" value="aIF_1A"/>
    <property type="match status" value="1"/>
</dbReference>
<dbReference type="WBParaSite" id="HCON_00092470-00001">
    <property type="protein sequence ID" value="HCON_00092470-00001"/>
    <property type="gene ID" value="HCON_00092470"/>
</dbReference>
<keyword evidence="1" id="KW-0396">Initiation factor</keyword>
<dbReference type="WBParaSite" id="HCON_00092470-00002">
    <property type="protein sequence ID" value="HCON_00092470-00002"/>
    <property type="gene ID" value="HCON_00092470"/>
</dbReference>
<dbReference type="AlphaFoldDB" id="A0A7I4YH24"/>
<dbReference type="Pfam" id="PF01176">
    <property type="entry name" value="eIF-1a"/>
    <property type="match status" value="2"/>
</dbReference>
<evidence type="ECO:0000256" key="2">
    <source>
        <dbReference type="SAM" id="MobiDB-lite"/>
    </source>
</evidence>
<feature type="region of interest" description="Disordered" evidence="2">
    <location>
        <begin position="289"/>
        <end position="379"/>
    </location>
</feature>
<dbReference type="SMART" id="SM00652">
    <property type="entry name" value="eIF1a"/>
    <property type="match status" value="3"/>
</dbReference>
<evidence type="ECO:0000256" key="1">
    <source>
        <dbReference type="PROSITE-ProRule" id="PRU00181"/>
    </source>
</evidence>
<keyword evidence="4" id="KW-1185">Reference proteome</keyword>
<dbReference type="GO" id="GO:0003723">
    <property type="term" value="F:RNA binding"/>
    <property type="evidence" value="ECO:0007669"/>
    <property type="project" value="InterPro"/>
</dbReference>
<feature type="compositionally biased region" description="Basic residues" evidence="2">
    <location>
        <begin position="8"/>
        <end position="23"/>
    </location>
</feature>